<dbReference type="AlphaFoldDB" id="A0A0S1B402"/>
<evidence type="ECO:0000313" key="1">
    <source>
        <dbReference type="EMBL" id="ALJ29749.1"/>
    </source>
</evidence>
<reference evidence="1 2" key="1">
    <citation type="journal article" date="2015" name="Genome Announc.">
        <title>Complete Genome Sequencing of Stenotrophomonas acidaminiphila ZAC14D2_NAIMI4_2, a Multidrug-Resistant Strain Isolated from Sediments of a Polluted River in Mexico, Uncovers New Antibiotic Resistance Genes and a Novel Class-II Lasso Peptide Biosynthesis Gene Cluster.</title>
        <authorList>
            <person name="Vinuesa P."/>
            <person name="Ochoa-Sanchez L.E."/>
        </authorList>
    </citation>
    <scope>NUCLEOTIDE SEQUENCE [LARGE SCALE GENOMIC DNA]</scope>
    <source>
        <strain evidence="1 2">ZAC14D2_NAIMI4_2</strain>
    </source>
</reference>
<keyword evidence="2" id="KW-1185">Reference proteome</keyword>
<organism evidence="1 2">
    <name type="scientific">Stenotrophomonas acidaminiphila</name>
    <dbReference type="NCBI Taxonomy" id="128780"/>
    <lineage>
        <taxon>Bacteria</taxon>
        <taxon>Pseudomonadati</taxon>
        <taxon>Pseudomonadota</taxon>
        <taxon>Gammaproteobacteria</taxon>
        <taxon>Lysobacterales</taxon>
        <taxon>Lysobacteraceae</taxon>
        <taxon>Stenotrophomonas</taxon>
    </lineage>
</organism>
<dbReference type="PATRIC" id="fig|128780.6.peg.3453"/>
<dbReference type="EMBL" id="CP012900">
    <property type="protein sequence ID" value="ALJ29749.1"/>
    <property type="molecule type" value="Genomic_DNA"/>
</dbReference>
<sequence>MPTLFVQLLALSNDAGELASVLSACPDSMLEEVASSPALVGHPAAAHAAGMLRDRREDRARANRHALAVVEALTGAAMPAWPPPVGIAPVANAEDDEPKSPRPG</sequence>
<gene>
    <name evidence="1" type="ORF">AOT14_34090</name>
</gene>
<proteinExistence type="predicted"/>
<name>A0A0S1B402_9GAMM</name>
<dbReference type="KEGG" id="sacz:AOT14_34090"/>
<protein>
    <submittedName>
        <fullName evidence="1">Uncharacterized protein</fullName>
    </submittedName>
</protein>
<accession>A0A0S1B402</accession>
<dbReference type="Proteomes" id="UP000061010">
    <property type="component" value="Chromosome"/>
</dbReference>
<evidence type="ECO:0000313" key="2">
    <source>
        <dbReference type="Proteomes" id="UP000061010"/>
    </source>
</evidence>